<evidence type="ECO:0000313" key="2">
    <source>
        <dbReference type="Proteomes" id="UP000217182"/>
    </source>
</evidence>
<protein>
    <submittedName>
        <fullName evidence="1">Uncharacterized protein</fullName>
    </submittedName>
</protein>
<dbReference type="AlphaFoldDB" id="A0A250B698"/>
<dbReference type="Proteomes" id="UP000217182">
    <property type="component" value="Chromosome"/>
</dbReference>
<sequence>MAMLPGMTRSLSGCQMLKWNVGAQTIDIQEKVWVVCMVQTLGKQLLLKLMHRKLIYLLVS</sequence>
<dbReference type="EMBL" id="CP014136">
    <property type="protein sequence ID" value="ATA21760.1"/>
    <property type="molecule type" value="Genomic_DNA"/>
</dbReference>
<accession>A0A250B698</accession>
<reference evidence="1 2" key="1">
    <citation type="submission" date="2016-01" db="EMBL/GenBank/DDBJ databases">
        <authorList>
            <person name="Oliw E.H."/>
        </authorList>
    </citation>
    <scope>NUCLEOTIDE SEQUENCE [LARGE SCALE GENOMIC DNA]</scope>
    <source>
        <strain evidence="1 2">FRB97</strain>
    </source>
</reference>
<keyword evidence="2" id="KW-1185">Reference proteome</keyword>
<gene>
    <name evidence="1" type="ORF">AWC35_21825</name>
</gene>
<proteinExistence type="predicted"/>
<organism evidence="1 2">
    <name type="scientific">Gibbsiella quercinecans</name>
    <dbReference type="NCBI Taxonomy" id="929813"/>
    <lineage>
        <taxon>Bacteria</taxon>
        <taxon>Pseudomonadati</taxon>
        <taxon>Pseudomonadota</taxon>
        <taxon>Gammaproteobacteria</taxon>
        <taxon>Enterobacterales</taxon>
        <taxon>Yersiniaceae</taxon>
        <taxon>Gibbsiella</taxon>
    </lineage>
</organism>
<name>A0A250B698_9GAMM</name>
<evidence type="ECO:0000313" key="1">
    <source>
        <dbReference type="EMBL" id="ATA21760.1"/>
    </source>
</evidence>
<dbReference type="KEGG" id="gqu:AWC35_21825"/>